<evidence type="ECO:0000313" key="2">
    <source>
        <dbReference type="Proteomes" id="UP001501147"/>
    </source>
</evidence>
<comment type="caution">
    <text evidence="1">The sequence shown here is derived from an EMBL/GenBank/DDBJ whole genome shotgun (WGS) entry which is preliminary data.</text>
</comment>
<evidence type="ECO:0008006" key="3">
    <source>
        <dbReference type="Google" id="ProtNLM"/>
    </source>
</evidence>
<keyword evidence="2" id="KW-1185">Reference proteome</keyword>
<dbReference type="Proteomes" id="UP001501147">
    <property type="component" value="Unassembled WGS sequence"/>
</dbReference>
<gene>
    <name evidence="1" type="ORF">GCM10023329_44240</name>
</gene>
<protein>
    <recommendedName>
        <fullName evidence="3">Terminase small subunit</fullName>
    </recommendedName>
</protein>
<proteinExistence type="predicted"/>
<name>A0ABP9B0C4_9ACTN</name>
<sequence>MNRRCQHAPCSAPLPADADRRTRYCSDAHRKAAARARKAAGTVTKSRPVPAEATGDRYPALRAIWGAVAAQISAEGVMVPGSSGVPVAHPLLRFLGQLDATLSAHETTADDTTSDDPVEAARAAAVVALEAYRRERGPD</sequence>
<organism evidence="1 2">
    <name type="scientific">Streptomyces sanyensis</name>
    <dbReference type="NCBI Taxonomy" id="568869"/>
    <lineage>
        <taxon>Bacteria</taxon>
        <taxon>Bacillati</taxon>
        <taxon>Actinomycetota</taxon>
        <taxon>Actinomycetes</taxon>
        <taxon>Kitasatosporales</taxon>
        <taxon>Streptomycetaceae</taxon>
        <taxon>Streptomyces</taxon>
    </lineage>
</organism>
<accession>A0ABP9B0C4</accession>
<dbReference type="EMBL" id="BAABJV010000013">
    <property type="protein sequence ID" value="GAA4788228.1"/>
    <property type="molecule type" value="Genomic_DNA"/>
</dbReference>
<evidence type="ECO:0000313" key="1">
    <source>
        <dbReference type="EMBL" id="GAA4788228.1"/>
    </source>
</evidence>
<reference evidence="2" key="1">
    <citation type="journal article" date="2019" name="Int. J. Syst. Evol. Microbiol.">
        <title>The Global Catalogue of Microorganisms (GCM) 10K type strain sequencing project: providing services to taxonomists for standard genome sequencing and annotation.</title>
        <authorList>
            <consortium name="The Broad Institute Genomics Platform"/>
            <consortium name="The Broad Institute Genome Sequencing Center for Infectious Disease"/>
            <person name="Wu L."/>
            <person name="Ma J."/>
        </authorList>
    </citation>
    <scope>NUCLEOTIDE SEQUENCE [LARGE SCALE GENOMIC DNA]</scope>
    <source>
        <strain evidence="2">JCM 18324</strain>
    </source>
</reference>